<dbReference type="EMBL" id="LCYG01000092">
    <property type="protein sequence ID" value="KLK90181.1"/>
    <property type="molecule type" value="Genomic_DNA"/>
</dbReference>
<sequence length="94" mass="10091">MPIARDVASLDHIIEFAHEITDARPSCAGMASDIVTWSNAIRGPGPRHEELTALVDATCPGRSEKREHSSSTVCVPSSTSPKADLAPPRSKRRS</sequence>
<evidence type="ECO:0000313" key="2">
    <source>
        <dbReference type="EMBL" id="KLK90181.1"/>
    </source>
</evidence>
<comment type="caution">
    <text evidence="2">The sequence shown here is derived from an EMBL/GenBank/DDBJ whole genome shotgun (WGS) entry which is preliminary data.</text>
</comment>
<evidence type="ECO:0000313" key="3">
    <source>
        <dbReference type="Proteomes" id="UP000035489"/>
    </source>
</evidence>
<organism evidence="2 3">
    <name type="scientific">Microvirga vignae</name>
    <dbReference type="NCBI Taxonomy" id="1225564"/>
    <lineage>
        <taxon>Bacteria</taxon>
        <taxon>Pseudomonadati</taxon>
        <taxon>Pseudomonadota</taxon>
        <taxon>Alphaproteobacteria</taxon>
        <taxon>Hyphomicrobiales</taxon>
        <taxon>Methylobacteriaceae</taxon>
        <taxon>Microvirga</taxon>
    </lineage>
</organism>
<name>A0A0H1R5T0_9HYPH</name>
<proteinExistence type="predicted"/>
<gene>
    <name evidence="2" type="ORF">AA309_27105</name>
</gene>
<accession>A0A0H1R5T0</accession>
<feature type="compositionally biased region" description="Low complexity" evidence="1">
    <location>
        <begin position="70"/>
        <end position="81"/>
    </location>
</feature>
<evidence type="ECO:0000256" key="1">
    <source>
        <dbReference type="SAM" id="MobiDB-lite"/>
    </source>
</evidence>
<keyword evidence="3" id="KW-1185">Reference proteome</keyword>
<dbReference type="AlphaFoldDB" id="A0A0H1R5T0"/>
<feature type="region of interest" description="Disordered" evidence="1">
    <location>
        <begin position="60"/>
        <end position="94"/>
    </location>
</feature>
<protein>
    <submittedName>
        <fullName evidence="2">Uncharacterized protein</fullName>
    </submittedName>
</protein>
<dbReference type="Proteomes" id="UP000035489">
    <property type="component" value="Unassembled WGS sequence"/>
</dbReference>
<reference evidence="2 3" key="1">
    <citation type="submission" date="2015-05" db="EMBL/GenBank/DDBJ databases">
        <title>Draft genome sequence of Microvirga vignae strain BR3299, a novel nitrogen fixing bacteria isolated from Brazil semi-aired region.</title>
        <authorList>
            <person name="Zilli J.E."/>
            <person name="Passos S.R."/>
            <person name="Leite J."/>
            <person name="Baldani J.I."/>
            <person name="Xavier G.R."/>
            <person name="Rumjaneck N.G."/>
            <person name="Simoes-Araujo J.L."/>
        </authorList>
    </citation>
    <scope>NUCLEOTIDE SEQUENCE [LARGE SCALE GENOMIC DNA]</scope>
    <source>
        <strain evidence="2 3">BR3299</strain>
    </source>
</reference>